<dbReference type="SUPFAM" id="SSF52799">
    <property type="entry name" value="(Phosphotyrosine protein) phosphatases II"/>
    <property type="match status" value="1"/>
</dbReference>
<feature type="domain" description="Myotubularin phosphatase" evidence="1">
    <location>
        <begin position="114"/>
        <end position="180"/>
    </location>
</feature>
<accession>A0AAD5X980</accession>
<gene>
    <name evidence="2" type="ORF">HK100_010763</name>
</gene>
<feature type="non-terminal residue" evidence="2">
    <location>
        <position position="180"/>
    </location>
</feature>
<dbReference type="PANTHER" id="PTHR10807:SF128">
    <property type="entry name" value="PHOSPHATIDYLINOSITOL-3,5-BISPHOSPHATE 3-PHOSPHATASE"/>
    <property type="match status" value="1"/>
</dbReference>
<keyword evidence="3" id="KW-1185">Reference proteome</keyword>
<evidence type="ECO:0000313" key="2">
    <source>
        <dbReference type="EMBL" id="KAJ3078322.1"/>
    </source>
</evidence>
<dbReference type="EMBL" id="JADGJH010006054">
    <property type="protein sequence ID" value="KAJ3078322.1"/>
    <property type="molecule type" value="Genomic_DNA"/>
</dbReference>
<dbReference type="Pfam" id="PF06602">
    <property type="entry name" value="Myotub-related"/>
    <property type="match status" value="1"/>
</dbReference>
<evidence type="ECO:0000313" key="3">
    <source>
        <dbReference type="Proteomes" id="UP001211907"/>
    </source>
</evidence>
<dbReference type="AlphaFoldDB" id="A0AAD5X980"/>
<protein>
    <recommendedName>
        <fullName evidence="1">Myotubularin phosphatase domain-containing protein</fullName>
    </recommendedName>
</protein>
<dbReference type="GO" id="GO:0005737">
    <property type="term" value="C:cytoplasm"/>
    <property type="evidence" value="ECO:0007669"/>
    <property type="project" value="TreeGrafter"/>
</dbReference>
<organism evidence="2 3">
    <name type="scientific">Physocladia obscura</name>
    <dbReference type="NCBI Taxonomy" id="109957"/>
    <lineage>
        <taxon>Eukaryota</taxon>
        <taxon>Fungi</taxon>
        <taxon>Fungi incertae sedis</taxon>
        <taxon>Chytridiomycota</taxon>
        <taxon>Chytridiomycota incertae sedis</taxon>
        <taxon>Chytridiomycetes</taxon>
        <taxon>Chytridiales</taxon>
        <taxon>Chytriomycetaceae</taxon>
        <taxon>Physocladia</taxon>
    </lineage>
</organism>
<reference evidence="2" key="1">
    <citation type="submission" date="2020-05" db="EMBL/GenBank/DDBJ databases">
        <title>Phylogenomic resolution of chytrid fungi.</title>
        <authorList>
            <person name="Stajich J.E."/>
            <person name="Amses K."/>
            <person name="Simmons R."/>
            <person name="Seto K."/>
            <person name="Myers J."/>
            <person name="Bonds A."/>
            <person name="Quandt C.A."/>
            <person name="Barry K."/>
            <person name="Liu P."/>
            <person name="Grigoriev I."/>
            <person name="Longcore J.E."/>
            <person name="James T.Y."/>
        </authorList>
    </citation>
    <scope>NUCLEOTIDE SEQUENCE</scope>
    <source>
        <strain evidence="2">JEL0513</strain>
    </source>
</reference>
<dbReference type="PROSITE" id="PS51339">
    <property type="entry name" value="PPASE_MYOTUBULARIN"/>
    <property type="match status" value="1"/>
</dbReference>
<sequence>MFCAQFDKVRIKRGLALVRAAAVSLTRHHLVLVVMNNNITSTTPTTMLPSDANLDREELEHEQRVIRLVFSVELDATEFFTNLQKLINTAAIEQLYAFYYTPKTEAEIREKEYGWKSYDPEAEFKRMGLGPTNGAWRVTTINKDFSFCPTYPKLIAVPARISDNVLKHGGKFKSKSRIPA</sequence>
<proteinExistence type="predicted"/>
<dbReference type="GO" id="GO:0016020">
    <property type="term" value="C:membrane"/>
    <property type="evidence" value="ECO:0007669"/>
    <property type="project" value="TreeGrafter"/>
</dbReference>
<dbReference type="PANTHER" id="PTHR10807">
    <property type="entry name" value="MYOTUBULARIN-RELATED"/>
    <property type="match status" value="1"/>
</dbReference>
<dbReference type="GO" id="GO:0004438">
    <property type="term" value="F:phosphatidylinositol-3-phosphate phosphatase activity"/>
    <property type="evidence" value="ECO:0007669"/>
    <property type="project" value="TreeGrafter"/>
</dbReference>
<dbReference type="InterPro" id="IPR030564">
    <property type="entry name" value="Myotubularin"/>
</dbReference>
<dbReference type="GO" id="GO:0046856">
    <property type="term" value="P:phosphatidylinositol dephosphorylation"/>
    <property type="evidence" value="ECO:0007669"/>
    <property type="project" value="TreeGrafter"/>
</dbReference>
<name>A0AAD5X980_9FUNG</name>
<dbReference type="InterPro" id="IPR010569">
    <property type="entry name" value="Myotubularin-like_Pase_dom"/>
</dbReference>
<comment type="caution">
    <text evidence="2">The sequence shown here is derived from an EMBL/GenBank/DDBJ whole genome shotgun (WGS) entry which is preliminary data.</text>
</comment>
<dbReference type="InterPro" id="IPR029021">
    <property type="entry name" value="Prot-tyrosine_phosphatase-like"/>
</dbReference>
<dbReference type="Proteomes" id="UP001211907">
    <property type="component" value="Unassembled WGS sequence"/>
</dbReference>
<evidence type="ECO:0000259" key="1">
    <source>
        <dbReference type="PROSITE" id="PS51339"/>
    </source>
</evidence>